<gene>
    <name evidence="2" type="ORF">GCM10010982_22990</name>
</gene>
<dbReference type="AlphaFoldDB" id="A0A917YZK1"/>
<evidence type="ECO:0000313" key="2">
    <source>
        <dbReference type="EMBL" id="GGO70155.1"/>
    </source>
</evidence>
<reference evidence="2" key="1">
    <citation type="journal article" date="2014" name="Int. J. Syst. Evol. Microbiol.">
        <title>Complete genome sequence of Corynebacterium casei LMG S-19264T (=DSM 44701T), isolated from a smear-ripened cheese.</title>
        <authorList>
            <consortium name="US DOE Joint Genome Institute (JGI-PGF)"/>
            <person name="Walter F."/>
            <person name="Albersmeier A."/>
            <person name="Kalinowski J."/>
            <person name="Ruckert C."/>
        </authorList>
    </citation>
    <scope>NUCLEOTIDE SEQUENCE</scope>
    <source>
        <strain evidence="2">CGMCC 1.7086</strain>
    </source>
</reference>
<comment type="caution">
    <text evidence="2">The sequence shown here is derived from an EMBL/GenBank/DDBJ whole genome shotgun (WGS) entry which is preliminary data.</text>
</comment>
<proteinExistence type="predicted"/>
<evidence type="ECO:0000256" key="1">
    <source>
        <dbReference type="SAM" id="SignalP"/>
    </source>
</evidence>
<dbReference type="EMBL" id="BMLS01000003">
    <property type="protein sequence ID" value="GGO70155.1"/>
    <property type="molecule type" value="Genomic_DNA"/>
</dbReference>
<name>A0A917YZK1_9ALTE</name>
<keyword evidence="1" id="KW-0732">Signal</keyword>
<dbReference type="PROSITE" id="PS51257">
    <property type="entry name" value="PROKAR_LIPOPROTEIN"/>
    <property type="match status" value="1"/>
</dbReference>
<evidence type="ECO:0008006" key="4">
    <source>
        <dbReference type="Google" id="ProtNLM"/>
    </source>
</evidence>
<dbReference type="RefSeq" id="WP_188694949.1">
    <property type="nucleotide sequence ID" value="NZ_BMLS01000003.1"/>
</dbReference>
<dbReference type="PANTHER" id="PTHR33361:SF16">
    <property type="entry name" value="DUF885 DOMAIN-CONTAINING PROTEIN"/>
    <property type="match status" value="1"/>
</dbReference>
<keyword evidence="3" id="KW-1185">Reference proteome</keyword>
<dbReference type="Proteomes" id="UP000606935">
    <property type="component" value="Unassembled WGS sequence"/>
</dbReference>
<accession>A0A917YZK1</accession>
<dbReference type="InterPro" id="IPR010281">
    <property type="entry name" value="DUF885"/>
</dbReference>
<dbReference type="PANTHER" id="PTHR33361">
    <property type="entry name" value="GLR0591 PROTEIN"/>
    <property type="match status" value="1"/>
</dbReference>
<organism evidence="2 3">
    <name type="scientific">Bowmanella pacifica</name>
    <dbReference type="NCBI Taxonomy" id="502051"/>
    <lineage>
        <taxon>Bacteria</taxon>
        <taxon>Pseudomonadati</taxon>
        <taxon>Pseudomonadota</taxon>
        <taxon>Gammaproteobacteria</taxon>
        <taxon>Alteromonadales</taxon>
        <taxon>Alteromonadaceae</taxon>
        <taxon>Bowmanella</taxon>
    </lineage>
</organism>
<sequence length="605" mass="68050">MRLSLLAASVAILLTGCHSNHAIQSSQAKAAVSSQAQVHTEAQKVTELVERYFAESLVLNPLSATFVGVMDYNDRFTAPISAKSLADVAAFEQKYLAQAKRIDGTKLTGQDRLNHEIFLYARQQAVDGLGFPSHLMPFNQMWGVQNFYPMLGSGSSAQPFHTEQDYLNFIKRTDGFAAYMDSAVTAMRDGMQQGIVLPKSLIVKVLPQLLAHIVSQPEDSVFYGPVNMLADNAQLSPEQQARLKADYEQMIMQVIVPAYQRTYDFMLNEYLPAGRDAVGLSALANGKAWYEHMIAVNTTLPLTAEDIHQYGLEEVARIRSEMDKVREQVGFEGDLPAFFTHLKSDPKFFFANEQEVIQAYEQVKADINRRLPALFEVFPKADYEVKAVEAYRAASSAGASYQQPAPDGSRPGIFYINTHDLKSQPNYLVETLSIHEASPGHHFQIAIQQEVEALPDFRKYEFYTVFAEGWALYAESLGKELGLFSDPYMWYGRLSDEQLRAMRLVVDTGLHAKGWSREQAIAFMRENSSMGEADIEAEVERYIAIPGQALSYKVGQRAIRQLREKLADRLEARFDVRKFHTQVLIDGAMPMPVLEAKLNRWAHTL</sequence>
<feature type="chain" id="PRO_5037458290" description="DUF885 domain-containing protein" evidence="1">
    <location>
        <begin position="23"/>
        <end position="605"/>
    </location>
</feature>
<feature type="signal peptide" evidence="1">
    <location>
        <begin position="1"/>
        <end position="22"/>
    </location>
</feature>
<protein>
    <recommendedName>
        <fullName evidence="4">DUF885 domain-containing protein</fullName>
    </recommendedName>
</protein>
<dbReference type="Pfam" id="PF05960">
    <property type="entry name" value="DUF885"/>
    <property type="match status" value="1"/>
</dbReference>
<reference evidence="2" key="2">
    <citation type="submission" date="2020-09" db="EMBL/GenBank/DDBJ databases">
        <authorList>
            <person name="Sun Q."/>
            <person name="Zhou Y."/>
        </authorList>
    </citation>
    <scope>NUCLEOTIDE SEQUENCE</scope>
    <source>
        <strain evidence="2">CGMCC 1.7086</strain>
    </source>
</reference>
<evidence type="ECO:0000313" key="3">
    <source>
        <dbReference type="Proteomes" id="UP000606935"/>
    </source>
</evidence>